<comment type="caution">
    <text evidence="2">The sequence shown here is derived from an EMBL/GenBank/DDBJ whole genome shotgun (WGS) entry which is preliminary data.</text>
</comment>
<accession>A0ABQ1P5H1</accession>
<dbReference type="Gene3D" id="3.40.630.30">
    <property type="match status" value="1"/>
</dbReference>
<reference evidence="3" key="1">
    <citation type="journal article" date="2019" name="Int. J. Syst. Evol. Microbiol.">
        <title>The Global Catalogue of Microorganisms (GCM) 10K type strain sequencing project: providing services to taxonomists for standard genome sequencing and annotation.</title>
        <authorList>
            <consortium name="The Broad Institute Genomics Platform"/>
            <consortium name="The Broad Institute Genome Sequencing Center for Infectious Disease"/>
            <person name="Wu L."/>
            <person name="Ma J."/>
        </authorList>
    </citation>
    <scope>NUCLEOTIDE SEQUENCE [LARGE SCALE GENOMIC DNA]</scope>
    <source>
        <strain evidence="3">CGMCC 1.15480</strain>
    </source>
</reference>
<keyword evidence="3" id="KW-1185">Reference proteome</keyword>
<sequence>MAEVLADPSLYAFTGGEPPTVEQLHDRYAAQLRGGPVGGGERWVNLIVLLGAQPVGYVQATVPDDGGPATIAWVIGRPWQERGLASRAASLLLAELADLGVTRVIAHIDPAHEASRRVAARLGLEPTSVAVDGETRWVGSTGAP</sequence>
<dbReference type="Pfam" id="PF13302">
    <property type="entry name" value="Acetyltransf_3"/>
    <property type="match status" value="1"/>
</dbReference>
<dbReference type="SUPFAM" id="SSF55729">
    <property type="entry name" value="Acyl-CoA N-acyltransferases (Nat)"/>
    <property type="match status" value="1"/>
</dbReference>
<dbReference type="InterPro" id="IPR016181">
    <property type="entry name" value="Acyl_CoA_acyltransferase"/>
</dbReference>
<feature type="domain" description="N-acetyltransferase" evidence="1">
    <location>
        <begin position="1"/>
        <end position="144"/>
    </location>
</feature>
<evidence type="ECO:0000313" key="3">
    <source>
        <dbReference type="Proteomes" id="UP000597761"/>
    </source>
</evidence>
<dbReference type="InterPro" id="IPR000182">
    <property type="entry name" value="GNAT_dom"/>
</dbReference>
<organism evidence="2 3">
    <name type="scientific">Tersicoccus solisilvae</name>
    <dbReference type="NCBI Taxonomy" id="1882339"/>
    <lineage>
        <taxon>Bacteria</taxon>
        <taxon>Bacillati</taxon>
        <taxon>Actinomycetota</taxon>
        <taxon>Actinomycetes</taxon>
        <taxon>Micrococcales</taxon>
        <taxon>Micrococcaceae</taxon>
        <taxon>Tersicoccus</taxon>
    </lineage>
</organism>
<gene>
    <name evidence="2" type="ORF">GCM10011512_17870</name>
</gene>
<proteinExistence type="predicted"/>
<protein>
    <recommendedName>
        <fullName evidence="1">N-acetyltransferase domain-containing protein</fullName>
    </recommendedName>
</protein>
<name>A0ABQ1P5H1_9MICC</name>
<dbReference type="PROSITE" id="PS51186">
    <property type="entry name" value="GNAT"/>
    <property type="match status" value="1"/>
</dbReference>
<dbReference type="Proteomes" id="UP000597761">
    <property type="component" value="Unassembled WGS sequence"/>
</dbReference>
<evidence type="ECO:0000313" key="2">
    <source>
        <dbReference type="EMBL" id="GGC91246.1"/>
    </source>
</evidence>
<evidence type="ECO:0000259" key="1">
    <source>
        <dbReference type="PROSITE" id="PS51186"/>
    </source>
</evidence>
<dbReference type="EMBL" id="BMJI01000009">
    <property type="protein sequence ID" value="GGC91246.1"/>
    <property type="molecule type" value="Genomic_DNA"/>
</dbReference>